<evidence type="ECO:0000313" key="1">
    <source>
        <dbReference type="EMBL" id="KON85977.1"/>
    </source>
</evidence>
<organism evidence="1 2">
    <name type="scientific">Sporosarcina globispora</name>
    <name type="common">Bacillus globisporus</name>
    <dbReference type="NCBI Taxonomy" id="1459"/>
    <lineage>
        <taxon>Bacteria</taxon>
        <taxon>Bacillati</taxon>
        <taxon>Bacillota</taxon>
        <taxon>Bacilli</taxon>
        <taxon>Bacillales</taxon>
        <taxon>Caryophanaceae</taxon>
        <taxon>Sporosarcina</taxon>
    </lineage>
</organism>
<comment type="caution">
    <text evidence="1">The sequence shown here is derived from an EMBL/GenBank/DDBJ whole genome shotgun (WGS) entry which is preliminary data.</text>
</comment>
<keyword evidence="2" id="KW-1185">Reference proteome</keyword>
<dbReference type="AlphaFoldDB" id="A0A0M0G8Z2"/>
<protein>
    <submittedName>
        <fullName evidence="1">Uncharacterized protein</fullName>
    </submittedName>
</protein>
<dbReference type="STRING" id="1459.AF332_03565"/>
<reference evidence="2" key="1">
    <citation type="submission" date="2015-07" db="EMBL/GenBank/DDBJ databases">
        <title>Fjat-10036 dsm4.</title>
        <authorList>
            <person name="Liu B."/>
            <person name="Wang J."/>
            <person name="Zhu Y."/>
            <person name="Liu G."/>
            <person name="Chen Q."/>
            <person name="Chen Z."/>
            <person name="Lan J."/>
            <person name="Che J."/>
            <person name="Ge C."/>
            <person name="Shi H."/>
            <person name="Pan Z."/>
            <person name="Liu X."/>
        </authorList>
    </citation>
    <scope>NUCLEOTIDE SEQUENCE [LARGE SCALE GENOMIC DNA]</scope>
    <source>
        <strain evidence="2">DSM 4</strain>
    </source>
</reference>
<evidence type="ECO:0000313" key="2">
    <source>
        <dbReference type="Proteomes" id="UP000037109"/>
    </source>
</evidence>
<dbReference type="PATRIC" id="fig|1459.3.peg.726"/>
<gene>
    <name evidence="1" type="ORF">AF332_03565</name>
</gene>
<accession>A0A0M0G8Z2</accession>
<dbReference type="Proteomes" id="UP000037109">
    <property type="component" value="Unassembled WGS sequence"/>
</dbReference>
<sequence>MLLNSELEYIRLYFNLQEMRYEDRIDYLEQIEEGCDQLYVVRFMLQPIVENARNMDSRI</sequence>
<name>A0A0M0G8Z2_SPOGL</name>
<dbReference type="EMBL" id="LGUF01000007">
    <property type="protein sequence ID" value="KON85977.1"/>
    <property type="molecule type" value="Genomic_DNA"/>
</dbReference>
<proteinExistence type="predicted"/>